<dbReference type="Proteomes" id="UP000324996">
    <property type="component" value="Unassembled WGS sequence"/>
</dbReference>
<dbReference type="InterPro" id="IPR012668">
    <property type="entry name" value="CHP02466"/>
</dbReference>
<gene>
    <name evidence="1" type="ORF">JCM17846_08920</name>
</gene>
<proteinExistence type="predicted"/>
<protein>
    <recommendedName>
        <fullName evidence="3">Prolyl 4-hydroxylase alpha subunit Fe(2+) 2OG dioxygenase domain-containing protein</fullName>
    </recommendedName>
</protein>
<dbReference type="Pfam" id="PF13759">
    <property type="entry name" value="2OG-FeII_Oxy_5"/>
    <property type="match status" value="1"/>
</dbReference>
<dbReference type="Gene3D" id="2.60.120.620">
    <property type="entry name" value="q2cbj1_9rhob like domain"/>
    <property type="match status" value="1"/>
</dbReference>
<dbReference type="EMBL" id="BKCN01000003">
    <property type="protein sequence ID" value="GER03210.1"/>
    <property type="molecule type" value="Genomic_DNA"/>
</dbReference>
<evidence type="ECO:0000313" key="1">
    <source>
        <dbReference type="EMBL" id="GER03210.1"/>
    </source>
</evidence>
<dbReference type="NCBIfam" id="TIGR02466">
    <property type="entry name" value="TIGR02466 family protein"/>
    <property type="match status" value="1"/>
</dbReference>
<dbReference type="RefSeq" id="WP_052370712.1">
    <property type="nucleotide sequence ID" value="NZ_BKCN01000003.1"/>
</dbReference>
<organism evidence="1 2">
    <name type="scientific">Iodidimonas nitroreducens</name>
    <dbReference type="NCBI Taxonomy" id="1236968"/>
    <lineage>
        <taxon>Bacteria</taxon>
        <taxon>Pseudomonadati</taxon>
        <taxon>Pseudomonadota</taxon>
        <taxon>Alphaproteobacteria</taxon>
        <taxon>Iodidimonadales</taxon>
        <taxon>Iodidimonadaceae</taxon>
        <taxon>Iodidimonas</taxon>
    </lineage>
</organism>
<reference evidence="1 2" key="1">
    <citation type="submission" date="2019-09" db="EMBL/GenBank/DDBJ databases">
        <title>NBRP : Genome information of microbial organism related human and environment.</title>
        <authorList>
            <person name="Hattori M."/>
            <person name="Oshima K."/>
            <person name="Inaba H."/>
            <person name="Suda W."/>
            <person name="Sakamoto M."/>
            <person name="Iino T."/>
            <person name="Kitahara M."/>
            <person name="Oshida Y."/>
            <person name="Iida T."/>
            <person name="Kudo T."/>
            <person name="Itoh T."/>
            <person name="Ohkuma M."/>
        </authorList>
    </citation>
    <scope>NUCLEOTIDE SEQUENCE [LARGE SCALE GENOMIC DNA]</scope>
    <source>
        <strain evidence="1 2">Q-1</strain>
    </source>
</reference>
<comment type="caution">
    <text evidence="1">The sequence shown here is derived from an EMBL/GenBank/DDBJ whole genome shotgun (WGS) entry which is preliminary data.</text>
</comment>
<name>A0A5A7N762_9PROT</name>
<evidence type="ECO:0008006" key="3">
    <source>
        <dbReference type="Google" id="ProtNLM"/>
    </source>
</evidence>
<sequence length="207" mass="23414">MSQPENTPKPKGDVRPIFPAGAVVRYENPDHKAIAVDDLHYEPNFGSITESTSQNRNILKEDRFRALAKFLDGCVKDCLDHVYCYDYEAFSIVHAWVNRAPEGGYQRMHQHGNSILSGVYYLKADRQNSAPLMFEKPEINTQPYLAIASKQQNIFTANRIAYPSQSGICYLFPSQIRHGYETPTKGGERISLAFNVMLSGVGSFYRI</sequence>
<evidence type="ECO:0000313" key="2">
    <source>
        <dbReference type="Proteomes" id="UP000324996"/>
    </source>
</evidence>
<accession>A0A5A7N762</accession>
<keyword evidence="2" id="KW-1185">Reference proteome</keyword>
<dbReference type="AlphaFoldDB" id="A0A5A7N762"/>